<dbReference type="AlphaFoldDB" id="A0A512PL34"/>
<reference evidence="1 2" key="1">
    <citation type="submission" date="2019-07" db="EMBL/GenBank/DDBJ databases">
        <title>Whole genome shotgun sequence of Lactobacillus rapi NBRC 109618.</title>
        <authorList>
            <person name="Hosoyama A."/>
            <person name="Uohara A."/>
            <person name="Ohji S."/>
            <person name="Ichikawa N."/>
        </authorList>
    </citation>
    <scope>NUCLEOTIDE SEQUENCE [LARGE SCALE GENOMIC DNA]</scope>
    <source>
        <strain evidence="1 2">NBRC 109618</strain>
    </source>
</reference>
<sequence>MCGLVGIASQIQKIVNEPLIPVTKQNAPSFPNQNDDAIFLKLSSETTISNLNFLIFTLFEKIFASALK</sequence>
<proteinExistence type="predicted"/>
<dbReference type="EMBL" id="BKAM01000006">
    <property type="protein sequence ID" value="GEP71916.1"/>
    <property type="molecule type" value="Genomic_DNA"/>
</dbReference>
<protein>
    <submittedName>
        <fullName evidence="1">Uncharacterized protein</fullName>
    </submittedName>
</protein>
<dbReference type="Proteomes" id="UP000321569">
    <property type="component" value="Unassembled WGS sequence"/>
</dbReference>
<name>A0A512PL34_9LACO</name>
<evidence type="ECO:0000313" key="1">
    <source>
        <dbReference type="EMBL" id="GEP71916.1"/>
    </source>
</evidence>
<comment type="caution">
    <text evidence="1">The sequence shown here is derived from an EMBL/GenBank/DDBJ whole genome shotgun (WGS) entry which is preliminary data.</text>
</comment>
<organism evidence="1 2">
    <name type="scientific">Lentilactobacillus rapi</name>
    <dbReference type="NCBI Taxonomy" id="481723"/>
    <lineage>
        <taxon>Bacteria</taxon>
        <taxon>Bacillati</taxon>
        <taxon>Bacillota</taxon>
        <taxon>Bacilli</taxon>
        <taxon>Lactobacillales</taxon>
        <taxon>Lactobacillaceae</taxon>
        <taxon>Lentilactobacillus</taxon>
    </lineage>
</organism>
<evidence type="ECO:0000313" key="2">
    <source>
        <dbReference type="Proteomes" id="UP000321569"/>
    </source>
</evidence>
<accession>A0A512PL34</accession>
<gene>
    <name evidence="1" type="ORF">LRA02_07840</name>
</gene>